<evidence type="ECO:0000313" key="2">
    <source>
        <dbReference type="Proteomes" id="UP000828941"/>
    </source>
</evidence>
<keyword evidence="2" id="KW-1185">Reference proteome</keyword>
<dbReference type="EMBL" id="CM039439">
    <property type="protein sequence ID" value="KAI4296771.1"/>
    <property type="molecule type" value="Genomic_DNA"/>
</dbReference>
<proteinExistence type="predicted"/>
<evidence type="ECO:0000313" key="1">
    <source>
        <dbReference type="EMBL" id="KAI4296771.1"/>
    </source>
</evidence>
<protein>
    <submittedName>
        <fullName evidence="1">Uncharacterized protein</fullName>
    </submittedName>
</protein>
<sequence length="318" mass="33868">MQQGDDGRGGGGGGGAGRQDRRLKAVHGGDGQCLQQQHPQAQKCPRCESPNTKFCYYNNYSLSQPRYFCKACRRYWTQGGTLRNVPVGGGCRKGKRAKTTASSSTSSDTSYRSLSTPPQEVVVQSQPGRPTILSSDHPVIRATKDLSAALASPPPAAAPGISPYYQGLPSLAAIQMNPSQPIFKQGLNAGTDAVGSSNLDILSGFNVVSLGSQRQIRPPSQFFQMGSREREVEALFPAEQRGLVQSTMADNSTCVSHLDWPRSFISNATNHRAHADASLWSTISTSSISGNSESNANSGSSSLIPNQWPDLPGYGPPP</sequence>
<reference evidence="1 2" key="1">
    <citation type="journal article" date="2022" name="DNA Res.">
        <title>Chromosomal-level genome assembly of the orchid tree Bauhinia variegata (Leguminosae; Cercidoideae) supports the allotetraploid origin hypothesis of Bauhinia.</title>
        <authorList>
            <person name="Zhong Y."/>
            <person name="Chen Y."/>
            <person name="Zheng D."/>
            <person name="Pang J."/>
            <person name="Liu Y."/>
            <person name="Luo S."/>
            <person name="Meng S."/>
            <person name="Qian L."/>
            <person name="Wei D."/>
            <person name="Dai S."/>
            <person name="Zhou R."/>
        </authorList>
    </citation>
    <scope>NUCLEOTIDE SEQUENCE [LARGE SCALE GENOMIC DNA]</scope>
    <source>
        <strain evidence="1">BV-YZ2020</strain>
    </source>
</reference>
<comment type="caution">
    <text evidence="1">The sequence shown here is derived from an EMBL/GenBank/DDBJ whole genome shotgun (WGS) entry which is preliminary data.</text>
</comment>
<organism evidence="1 2">
    <name type="scientific">Bauhinia variegata</name>
    <name type="common">Purple orchid tree</name>
    <name type="synonym">Phanera variegata</name>
    <dbReference type="NCBI Taxonomy" id="167791"/>
    <lineage>
        <taxon>Eukaryota</taxon>
        <taxon>Viridiplantae</taxon>
        <taxon>Streptophyta</taxon>
        <taxon>Embryophyta</taxon>
        <taxon>Tracheophyta</taxon>
        <taxon>Spermatophyta</taxon>
        <taxon>Magnoliopsida</taxon>
        <taxon>eudicotyledons</taxon>
        <taxon>Gunneridae</taxon>
        <taxon>Pentapetalae</taxon>
        <taxon>rosids</taxon>
        <taxon>fabids</taxon>
        <taxon>Fabales</taxon>
        <taxon>Fabaceae</taxon>
        <taxon>Cercidoideae</taxon>
        <taxon>Cercideae</taxon>
        <taxon>Bauhiniinae</taxon>
        <taxon>Bauhinia</taxon>
    </lineage>
</organism>
<name>A0ACB9KI02_BAUVA</name>
<gene>
    <name evidence="1" type="ORF">L6164_036696</name>
</gene>
<accession>A0ACB9KI02</accession>
<dbReference type="Proteomes" id="UP000828941">
    <property type="component" value="Chromosome 14"/>
</dbReference>